<proteinExistence type="predicted"/>
<reference evidence="2 3" key="1">
    <citation type="submission" date="2024-02" db="EMBL/GenBank/DDBJ databases">
        <authorList>
            <person name="Chen Y."/>
            <person name="Shah S."/>
            <person name="Dougan E. K."/>
            <person name="Thang M."/>
            <person name="Chan C."/>
        </authorList>
    </citation>
    <scope>NUCLEOTIDE SEQUENCE [LARGE SCALE GENOMIC DNA]</scope>
</reference>
<dbReference type="Proteomes" id="UP001642464">
    <property type="component" value="Unassembled WGS sequence"/>
</dbReference>
<feature type="compositionally biased region" description="Basic residues" evidence="1">
    <location>
        <begin position="73"/>
        <end position="82"/>
    </location>
</feature>
<keyword evidence="3" id="KW-1185">Reference proteome</keyword>
<evidence type="ECO:0000313" key="2">
    <source>
        <dbReference type="EMBL" id="CAK9018872.1"/>
    </source>
</evidence>
<accession>A0ABP0JWW4</accession>
<protein>
    <submittedName>
        <fullName evidence="2">Uncharacterized protein</fullName>
    </submittedName>
</protein>
<name>A0ABP0JWW4_9DINO</name>
<evidence type="ECO:0000256" key="1">
    <source>
        <dbReference type="SAM" id="MobiDB-lite"/>
    </source>
</evidence>
<feature type="compositionally biased region" description="Low complexity" evidence="1">
    <location>
        <begin position="43"/>
        <end position="60"/>
    </location>
</feature>
<dbReference type="EMBL" id="CAXAMM010008907">
    <property type="protein sequence ID" value="CAK9018872.1"/>
    <property type="molecule type" value="Genomic_DNA"/>
</dbReference>
<comment type="caution">
    <text evidence="2">The sequence shown here is derived from an EMBL/GenBank/DDBJ whole genome shotgun (WGS) entry which is preliminary data.</text>
</comment>
<organism evidence="2 3">
    <name type="scientific">Durusdinium trenchii</name>
    <dbReference type="NCBI Taxonomy" id="1381693"/>
    <lineage>
        <taxon>Eukaryota</taxon>
        <taxon>Sar</taxon>
        <taxon>Alveolata</taxon>
        <taxon>Dinophyceae</taxon>
        <taxon>Suessiales</taxon>
        <taxon>Symbiodiniaceae</taxon>
        <taxon>Durusdinium</taxon>
    </lineage>
</organism>
<gene>
    <name evidence="2" type="ORF">SCF082_LOCUS14273</name>
</gene>
<evidence type="ECO:0000313" key="3">
    <source>
        <dbReference type="Proteomes" id="UP001642464"/>
    </source>
</evidence>
<sequence length="152" mass="16369">MNFGRGDMPETSLDKCSSPSTKKMKLPLQVFQPSPGPPSKLCSPRAPRSAASAADAAASSTVTEPVAEVPRAVRGRRGKHGVRSTLEENEGSREDVERKRTADTNTGDREGDKERRNEPKGAGSTGSMEKKSYYQAPAKGQGSGQRVWRPKV</sequence>
<feature type="region of interest" description="Disordered" evidence="1">
    <location>
        <begin position="1"/>
        <end position="152"/>
    </location>
</feature>
<feature type="compositionally biased region" description="Basic and acidic residues" evidence="1">
    <location>
        <begin position="90"/>
        <end position="119"/>
    </location>
</feature>